<evidence type="ECO:0000313" key="1">
    <source>
        <dbReference type="EMBL" id="GGI15377.1"/>
    </source>
</evidence>
<proteinExistence type="predicted"/>
<protein>
    <recommendedName>
        <fullName evidence="3">IDEAL domain-containing protein</fullName>
    </recommendedName>
</protein>
<comment type="caution">
    <text evidence="1">The sequence shown here is derived from an EMBL/GenBank/DDBJ whole genome shotgun (WGS) entry which is preliminary data.</text>
</comment>
<dbReference type="Proteomes" id="UP000626244">
    <property type="component" value="Unassembled WGS sequence"/>
</dbReference>
<name>A0A8J3AR33_9BACI</name>
<dbReference type="AlphaFoldDB" id="A0A8J3AR33"/>
<dbReference type="RefSeq" id="WP_087999787.1">
    <property type="nucleotide sequence ID" value="NZ_BMHB01000001.1"/>
</dbReference>
<gene>
    <name evidence="1" type="ORF">GCM10007380_27670</name>
</gene>
<evidence type="ECO:0008006" key="3">
    <source>
        <dbReference type="Google" id="ProtNLM"/>
    </source>
</evidence>
<reference evidence="2" key="1">
    <citation type="journal article" date="2019" name="Int. J. Syst. Evol. Microbiol.">
        <title>The Global Catalogue of Microorganisms (GCM) 10K type strain sequencing project: providing services to taxonomists for standard genome sequencing and annotation.</title>
        <authorList>
            <consortium name="The Broad Institute Genomics Platform"/>
            <consortium name="The Broad Institute Genome Sequencing Center for Infectious Disease"/>
            <person name="Wu L."/>
            <person name="Ma J."/>
        </authorList>
    </citation>
    <scope>NUCLEOTIDE SEQUENCE [LARGE SCALE GENOMIC DNA]</scope>
    <source>
        <strain evidence="2">CGMCC 1.14993</strain>
    </source>
</reference>
<sequence length="132" mass="15697">MDKTFMILETFQQEVTCCCPGQKHQHKIEFHEGDIWVITNERKYVDCLGWHYLVENNDEFEFYIHVEDLDTLHSNGNICSAWDIDLKLNHLHFKVNEALDQNDREGFISNANELRLLKEMKTKMMEAYAQTI</sequence>
<keyword evidence="2" id="KW-1185">Reference proteome</keyword>
<dbReference type="OrthoDB" id="2867457at2"/>
<evidence type="ECO:0000313" key="2">
    <source>
        <dbReference type="Proteomes" id="UP000626244"/>
    </source>
</evidence>
<organism evidence="1 2">
    <name type="scientific">Gottfriedia solisilvae</name>
    <dbReference type="NCBI Taxonomy" id="1516104"/>
    <lineage>
        <taxon>Bacteria</taxon>
        <taxon>Bacillati</taxon>
        <taxon>Bacillota</taxon>
        <taxon>Bacilli</taxon>
        <taxon>Bacillales</taxon>
        <taxon>Bacillaceae</taxon>
        <taxon>Gottfriedia</taxon>
    </lineage>
</organism>
<dbReference type="EMBL" id="BMHB01000001">
    <property type="protein sequence ID" value="GGI15377.1"/>
    <property type="molecule type" value="Genomic_DNA"/>
</dbReference>
<accession>A0A8J3AR33</accession>